<reference evidence="2" key="1">
    <citation type="submission" date="2020-02" db="EMBL/GenBank/DDBJ databases">
        <authorList>
            <person name="Palmer J.M."/>
        </authorList>
    </citation>
    <scope>NUCLEOTIDE SEQUENCE</scope>
    <source>
        <strain evidence="2">EPUS1.4</strain>
        <tissue evidence="2">Thallus</tissue>
    </source>
</reference>
<organism evidence="2 3">
    <name type="scientific">Endocarpon pusillum</name>
    <dbReference type="NCBI Taxonomy" id="364733"/>
    <lineage>
        <taxon>Eukaryota</taxon>
        <taxon>Fungi</taxon>
        <taxon>Dikarya</taxon>
        <taxon>Ascomycota</taxon>
        <taxon>Pezizomycotina</taxon>
        <taxon>Eurotiomycetes</taxon>
        <taxon>Chaetothyriomycetidae</taxon>
        <taxon>Verrucariales</taxon>
        <taxon>Verrucariaceae</taxon>
        <taxon>Endocarpon</taxon>
    </lineage>
</organism>
<protein>
    <submittedName>
        <fullName evidence="2">Uncharacterized protein</fullName>
    </submittedName>
</protein>
<dbReference type="AlphaFoldDB" id="A0A8H7AFR9"/>
<dbReference type="EMBL" id="JAACFV010000089">
    <property type="protein sequence ID" value="KAF7506311.1"/>
    <property type="molecule type" value="Genomic_DNA"/>
</dbReference>
<sequence>MQEKYWERKANIQGIPSPAESGTQYGYPEKKSRRQRQTPTKQPTRRSRRLQPNVGQPRVDRVSHIKRRSGLLSSTASKRRGKVGARARQP</sequence>
<name>A0A8H7AFR9_9EURO</name>
<feature type="region of interest" description="Disordered" evidence="1">
    <location>
        <begin position="1"/>
        <end position="90"/>
    </location>
</feature>
<feature type="compositionally biased region" description="Basic and acidic residues" evidence="1">
    <location>
        <begin position="1"/>
        <end position="10"/>
    </location>
</feature>
<evidence type="ECO:0000256" key="1">
    <source>
        <dbReference type="SAM" id="MobiDB-lite"/>
    </source>
</evidence>
<comment type="caution">
    <text evidence="2">The sequence shown here is derived from an EMBL/GenBank/DDBJ whole genome shotgun (WGS) entry which is preliminary data.</text>
</comment>
<dbReference type="Proteomes" id="UP000606974">
    <property type="component" value="Unassembled WGS sequence"/>
</dbReference>
<evidence type="ECO:0000313" key="2">
    <source>
        <dbReference type="EMBL" id="KAF7506311.1"/>
    </source>
</evidence>
<keyword evidence="3" id="KW-1185">Reference proteome</keyword>
<gene>
    <name evidence="2" type="ORF">GJ744_011884</name>
</gene>
<proteinExistence type="predicted"/>
<accession>A0A8H7AFR9</accession>
<evidence type="ECO:0000313" key="3">
    <source>
        <dbReference type="Proteomes" id="UP000606974"/>
    </source>
</evidence>
<feature type="compositionally biased region" description="Basic residues" evidence="1">
    <location>
        <begin position="77"/>
        <end position="90"/>
    </location>
</feature>